<evidence type="ECO:0000313" key="5">
    <source>
        <dbReference type="EMBL" id="MBC9813652.1"/>
    </source>
</evidence>
<organism evidence="5 6">
    <name type="scientific">Taishania pollutisoli</name>
    <dbReference type="NCBI Taxonomy" id="2766479"/>
    <lineage>
        <taxon>Bacteria</taxon>
        <taxon>Pseudomonadati</taxon>
        <taxon>Bacteroidota</taxon>
        <taxon>Flavobacteriia</taxon>
        <taxon>Flavobacteriales</taxon>
        <taxon>Crocinitomicaceae</taxon>
        <taxon>Taishania</taxon>
    </lineage>
</organism>
<keyword evidence="2" id="KW-1015">Disulfide bond</keyword>
<dbReference type="SUPFAM" id="SSF49899">
    <property type="entry name" value="Concanavalin A-like lectins/glucanases"/>
    <property type="match status" value="1"/>
</dbReference>
<evidence type="ECO:0000256" key="1">
    <source>
        <dbReference type="ARBA" id="ARBA00022729"/>
    </source>
</evidence>
<dbReference type="SMART" id="SM00560">
    <property type="entry name" value="LamGL"/>
    <property type="match status" value="1"/>
</dbReference>
<reference evidence="5" key="1">
    <citation type="submission" date="2020-09" db="EMBL/GenBank/DDBJ databases">
        <title>Taishania pollutisoli gen. nov., sp. nov., Isolated from Tetrabromobisphenol A-Contaminated Soil.</title>
        <authorList>
            <person name="Chen Q."/>
        </authorList>
    </citation>
    <scope>NUCLEOTIDE SEQUENCE</scope>
    <source>
        <strain evidence="5">CZZ-1</strain>
    </source>
</reference>
<dbReference type="Gene3D" id="2.60.120.200">
    <property type="match status" value="1"/>
</dbReference>
<dbReference type="InterPro" id="IPR050708">
    <property type="entry name" value="T6SS_VgrG/RHS"/>
</dbReference>
<dbReference type="GO" id="GO:0004553">
    <property type="term" value="F:hydrolase activity, hydrolyzing O-glycosyl compounds"/>
    <property type="evidence" value="ECO:0007669"/>
    <property type="project" value="UniProtKB-ARBA"/>
</dbReference>
<feature type="signal peptide" evidence="3">
    <location>
        <begin position="1"/>
        <end position="20"/>
    </location>
</feature>
<comment type="caution">
    <text evidence="5">The sequence shown here is derived from an EMBL/GenBank/DDBJ whole genome shotgun (WGS) entry which is preliminary data.</text>
</comment>
<evidence type="ECO:0000313" key="6">
    <source>
        <dbReference type="Proteomes" id="UP000652681"/>
    </source>
</evidence>
<keyword evidence="6" id="KW-1185">Reference proteome</keyword>
<dbReference type="PANTHER" id="PTHR32305">
    <property type="match status" value="1"/>
</dbReference>
<gene>
    <name evidence="5" type="ORF">H9Y05_14345</name>
</gene>
<accession>A0A8J6P8B4</accession>
<feature type="chain" id="PRO_5035160053" description="LamG-like jellyroll fold domain-containing protein" evidence="3">
    <location>
        <begin position="21"/>
        <end position="2881"/>
    </location>
</feature>
<sequence length="2881" mass="318244">MISRLFLFLLTLLISLRGFAAQEEFSDYSESLNVGDEVQVYDDKYTVMQVGSGWTNLFTNYKVSNRVTIGFVPDATMTTSSSVSVTLKVTMWKYIGGTFVSNVENRVLTLSYDANIYNTVTDQNSFLFENAHGVKVEVTATSGNVSQVFLENVINVERYYKMSDYLIDDYQVAFSGVNNQTVVMSWDYHTGAEEYELEWTFISDYDYSIENAQTTAVPATSIPFNFYKNSTRVKTTTNFYEIPAVFNRGYLLFRVRPIGRQGALFNYPLVGDWTQPESGNVGGFPAAAKLYISNDFDPGKNWMQNVAYSEDGKRLSSLSFADGLGRVRQTSFHNTATDQLVIRNLYFDFSGRPVVTDLPTPVEATSFAFRQHFNMLDNNGVETTIDAGTIEALLATQSTCGAIARRFSKNYGTGRYYSTNHINPEGTNNYIPDADGFVYTMVKYMNDPTGRISEVGKYGFEHQQGKHTDKFYYSTVEQIELSSLFGSEVGYSQHYQKNYGIDPNGQAVTQYYDMSGRLIASALSSGAPANLMPLDDNVAVTATNQVIFNGALPINGDSDPAPEISTYTHYKVILEEQEYGLSHSFDPSVFTDECLPAGFCFDCMYEFEITINSVDCPSENPIYHHQEFINGVTINTICDGAGYDGHDVSIPLGVGQYAISKTLRVKETAAADYWCTYIDNTTCIDDYSTYYDALYNTVNFGCSTVTVEPAEYNYCDYKRSIMATHMSVGGQYGTLDAVNQPNAYALSVYNESNQLTSGGTWRNPPIPYTNEDGSPAIIYLNVIGGGYAPEIAAGATILYDTEGAPYILPEDLAHLSDFVNYAQPAWGDALVEYHPEYCYLVFCEQSSDYHDYTQLIEETTSYDVACSLGLFNPLGATGGPSSIPTVGPLDAFSSCNFSNSNGIRDDYFVSGYYSTIQPWIIANYSCLLPITNNVGGALLNYYPLPDASGTLSIWQYAAWKATCSGLTNYTAIVNCINNAQMQECDKAAIWNHFKGAYTSLRKKYFQMAQGAYVSFPENLPGGGCGPTNNECIGNPFFNRFSMIQCMDVYKHSDLTDLNNDSQTTVGIPADDVGPCAKYTEFLYETMVPVFFNGLPPVDAPDDMNAYLDAQVLSSCQSICEAQADDWMSVLAGCGITPGTQQYNDIRAGLIEVCVGGCDLQNMGGASTVATPGVGNYDSFEEVLQSVLGSNYQNYNCSQYLIGDIRPYGQGVQHQLTNSLDECGCDLILQAEYDLINNPVAGITTVEQMLAHTTGIQYTVNDLACLCNAAYALTGTWSPAAVWSSASANYLADGALPVPNSLTCNGTHCTDCVDMNATYADFIAEFGVGVEVHANYELLLANYVNIHGGTYYSADQIIGFMTACNSTSGEPNCALTNVAPVFQDLIDVIARRGQLMRESANAVDLSTENIVYEYSNINQLLDGRYYWSCGANCNPSDELTLYFGATPGTATATTFTMILPDAADFGFGDIIGIPELLPETNCTGPNLLLTVHILKCGKVEERELLAQTSDIELIDCYCGNNTTLTLCSEGTGFNPGNLCYQDILYQIGVEAEEGLEGVIADERVEFINNYNLKCAAGFSTELLEESSMENAYHKTLFYYDQAGNLVKTIAPKGVDNSFDGALGYGGMSNSQSQVPAHKYETKYQYNSYNQLVSTTNPDQQGPTRFWYDKLGRIAASQNPQQALENKYSYTLYDQLGRISSTGQTVTTVPLTTTILRSVLWESLFGQWVGNGTQTEITIIRYDEDSPPVAALFYNGKQENTRLRIASLYYYDVEGPVGDYASAIYYSYDEHGNVKEQIQDVPALTPVQQDKKSTQYAYELISGNMKEVAYQKGKRDALTHRYHYDELNRLTEVEASISNKGIYFDRQARYHYYDYGPLARIEYGQKQVQGQDFAYTINGWLKGMNASVLQRDRDMGKDGTTGYLTSNPSAHTLFARDVTAYTLGYFDGDYASVSGNRFELNGTGSTLNTQARNLYNGNIRSLVTSITGMTTETMGKVFRYDQLNRLKEMTAYYYDGNTNYSWNGINSTLEYYNSYSYDKNGNITKLQRNGINVLGLTMDNLDYKYIETTVNGGFNNRLSWVDDLEGASTHGNLDIDHTMNAGNYGYNRLGQLTKDVDEGIATIEWFSGNKKVKKITRNDANSSQVEFMYNPMGERIVKLEKPRSGGSLRPKEEWKYTYYSYDANGQVMAVYDIQLGSANNRAYLAEQHVYGSTRLGMIRQSKALYVNGAILDPATDVFPHTEGQTYYELSNYLGNVEAVITDRKIPEMEQQYFGRFDGVNDIARTSSFSADLGTTVSMEAWVRCGTIVSNSVVAAQYLAGSTNKGTHIVVFPNGRVAFEGRTGTTTYHSSGPSTTLVNDGEWHHVAGTCDGTVWKVYVDGVLESTYTASTAGSFSGLTYVFSVGGNAYGTYFKGDVKEVSYWNTLRTATEIAADMYTTFSGAETGLKGYWRFADNTNPSDDASTGNHTINLQNGAVFGSESVLSFYQAVVIRTADYYPYGMLMPGRHKDHAPNNYRFGYNGMELDNAIKNNGNSYTTEFRLYDPRLGRWLSLDPLMAKYPWMSPYTAFNNNPIFFIDPLGLEGVEPGEADKQKGSWVGPSGVTYKYDKEADSWSSVEFTVTASKMSSVSQALWSIGKFIGIGYTTAGQYRPKGPSWLSNMTLANHFGDGTGWQGAIPEGHSIYYDPLIDNPDHPMAASWGKTRAQADAVRNVVVGTLVVGAAAPLVAGVAINTAPVWMPYMISGANYAWQGARLAGQYSWQGAKIYHNTFGKTGGYVNMFLDAGLQNVAAPNEDFNYYSFIGSGFLPGNSFKTITAFEVSTVLISVNNKGVNMSLPNSQTSFDKSTSIMWNYYGTSKWGTPMLGLYWDATFKGAANNNDNNNK</sequence>
<keyword evidence="1 3" id="KW-0732">Signal</keyword>
<dbReference type="NCBIfam" id="TIGR03696">
    <property type="entry name" value="Rhs_assc_core"/>
    <property type="match status" value="1"/>
</dbReference>
<protein>
    <recommendedName>
        <fullName evidence="4">LamG-like jellyroll fold domain-containing protein</fullName>
    </recommendedName>
</protein>
<name>A0A8J6P8B4_9FLAO</name>
<dbReference type="Pfam" id="PF13385">
    <property type="entry name" value="Laminin_G_3"/>
    <property type="match status" value="1"/>
</dbReference>
<dbReference type="PANTHER" id="PTHR32305:SF15">
    <property type="entry name" value="PROTEIN RHSA-RELATED"/>
    <property type="match status" value="1"/>
</dbReference>
<dbReference type="Proteomes" id="UP000652681">
    <property type="component" value="Unassembled WGS sequence"/>
</dbReference>
<dbReference type="InterPro" id="IPR013320">
    <property type="entry name" value="ConA-like_dom_sf"/>
</dbReference>
<proteinExistence type="predicted"/>
<dbReference type="InterPro" id="IPR022385">
    <property type="entry name" value="Rhs_assc_core"/>
</dbReference>
<evidence type="ECO:0000259" key="4">
    <source>
        <dbReference type="SMART" id="SM00560"/>
    </source>
</evidence>
<feature type="domain" description="LamG-like jellyroll fold" evidence="4">
    <location>
        <begin position="2292"/>
        <end position="2427"/>
    </location>
</feature>
<evidence type="ECO:0000256" key="2">
    <source>
        <dbReference type="ARBA" id="ARBA00023157"/>
    </source>
</evidence>
<dbReference type="EMBL" id="JACVEL010000013">
    <property type="protein sequence ID" value="MBC9813652.1"/>
    <property type="molecule type" value="Genomic_DNA"/>
</dbReference>
<dbReference type="GO" id="GO:0005975">
    <property type="term" value="P:carbohydrate metabolic process"/>
    <property type="evidence" value="ECO:0007669"/>
    <property type="project" value="UniProtKB-ARBA"/>
</dbReference>
<evidence type="ECO:0000256" key="3">
    <source>
        <dbReference type="SAM" id="SignalP"/>
    </source>
</evidence>
<dbReference type="InterPro" id="IPR006558">
    <property type="entry name" value="LamG-like"/>
</dbReference>
<dbReference type="RefSeq" id="WP_216714683.1">
    <property type="nucleotide sequence ID" value="NZ_JACVEL010000013.1"/>
</dbReference>
<dbReference type="Gene3D" id="2.180.10.10">
    <property type="entry name" value="RHS repeat-associated core"/>
    <property type="match status" value="1"/>
</dbReference>